<reference evidence="5 6" key="1">
    <citation type="submission" date="2018-05" db="EMBL/GenBank/DDBJ databases">
        <title>Kurthia sibirica genome sequence.</title>
        <authorList>
            <person name="Maclea K.S."/>
            <person name="Goen A.E."/>
        </authorList>
    </citation>
    <scope>NUCLEOTIDE SEQUENCE [LARGE SCALE GENOMIC DNA]</scope>
    <source>
        <strain evidence="5 6">ATCC 49154</strain>
    </source>
</reference>
<keyword evidence="1" id="KW-0805">Transcription regulation</keyword>
<dbReference type="EMBL" id="QFVR01000016">
    <property type="protein sequence ID" value="PWI24774.1"/>
    <property type="molecule type" value="Genomic_DNA"/>
</dbReference>
<dbReference type="Gene3D" id="3.40.50.1360">
    <property type="match status" value="1"/>
</dbReference>
<protein>
    <submittedName>
        <fullName evidence="5">DeoR family transcriptional regulator</fullName>
    </submittedName>
</protein>
<dbReference type="RefSeq" id="WP_109306605.1">
    <property type="nucleotide sequence ID" value="NZ_BJUF01000041.1"/>
</dbReference>
<keyword evidence="2" id="KW-0238">DNA-binding</keyword>
<dbReference type="AlphaFoldDB" id="A0A2U3AJU9"/>
<dbReference type="PRINTS" id="PR00037">
    <property type="entry name" value="HTHLACR"/>
</dbReference>
<sequence>MLINERQTLILKLLSEHQTMSLQQLVDVTNTSESTVRRDLTELEAMHKLMRIHGGATLRSSSLQEKSLEENAVENLEEKQQLMAVAATLIDDGDCIYIDAGSTMQQLIPHLKGKDIVVVTNGLATIAVLREFDIKAYLIGGLLKSSTQAFIGAMAIHALEQYHFDISFIGVNGYSVEQGYTTADPEEALVKKQAIAQSTKSYAVADHSKHRIVKFAKITEMSSMALITSQLPAESLEKLQKNELEVMQP</sequence>
<gene>
    <name evidence="5" type="ORF">DEX24_11650</name>
</gene>
<evidence type="ECO:0000256" key="3">
    <source>
        <dbReference type="ARBA" id="ARBA00023163"/>
    </source>
</evidence>
<dbReference type="SUPFAM" id="SSF46785">
    <property type="entry name" value="Winged helix' DNA-binding domain"/>
    <property type="match status" value="1"/>
</dbReference>
<dbReference type="InterPro" id="IPR014036">
    <property type="entry name" value="DeoR-like_C"/>
</dbReference>
<dbReference type="OrthoDB" id="9797223at2"/>
<keyword evidence="3" id="KW-0804">Transcription</keyword>
<dbReference type="SMART" id="SM00420">
    <property type="entry name" value="HTH_DEOR"/>
    <property type="match status" value="1"/>
</dbReference>
<evidence type="ECO:0000259" key="4">
    <source>
        <dbReference type="PROSITE" id="PS51000"/>
    </source>
</evidence>
<name>A0A2U3AJU9_9BACL</name>
<keyword evidence="6" id="KW-1185">Reference proteome</keyword>
<organism evidence="5 6">
    <name type="scientific">Kurthia sibirica</name>
    <dbReference type="NCBI Taxonomy" id="202750"/>
    <lineage>
        <taxon>Bacteria</taxon>
        <taxon>Bacillati</taxon>
        <taxon>Bacillota</taxon>
        <taxon>Bacilli</taxon>
        <taxon>Bacillales</taxon>
        <taxon>Caryophanaceae</taxon>
        <taxon>Kurthia</taxon>
    </lineage>
</organism>
<dbReference type="SMART" id="SM01134">
    <property type="entry name" value="DeoRC"/>
    <property type="match status" value="1"/>
</dbReference>
<dbReference type="PANTHER" id="PTHR30363:SF56">
    <property type="entry name" value="TRANSCRIPTIONAL REGULATOR, DEOR FAMILY"/>
    <property type="match status" value="1"/>
</dbReference>
<dbReference type="Pfam" id="PF00455">
    <property type="entry name" value="DeoRC"/>
    <property type="match status" value="1"/>
</dbReference>
<comment type="caution">
    <text evidence="5">The sequence shown here is derived from an EMBL/GenBank/DDBJ whole genome shotgun (WGS) entry which is preliminary data.</text>
</comment>
<dbReference type="GO" id="GO:0003677">
    <property type="term" value="F:DNA binding"/>
    <property type="evidence" value="ECO:0007669"/>
    <property type="project" value="UniProtKB-KW"/>
</dbReference>
<evidence type="ECO:0000313" key="6">
    <source>
        <dbReference type="Proteomes" id="UP000245938"/>
    </source>
</evidence>
<dbReference type="GO" id="GO:0003700">
    <property type="term" value="F:DNA-binding transcription factor activity"/>
    <property type="evidence" value="ECO:0007669"/>
    <property type="project" value="InterPro"/>
</dbReference>
<feature type="domain" description="HTH deoR-type" evidence="4">
    <location>
        <begin position="3"/>
        <end position="58"/>
    </location>
</feature>
<dbReference type="Gene3D" id="1.10.10.10">
    <property type="entry name" value="Winged helix-like DNA-binding domain superfamily/Winged helix DNA-binding domain"/>
    <property type="match status" value="1"/>
</dbReference>
<dbReference type="InterPro" id="IPR001034">
    <property type="entry name" value="DeoR_HTH"/>
</dbReference>
<dbReference type="InterPro" id="IPR036388">
    <property type="entry name" value="WH-like_DNA-bd_sf"/>
</dbReference>
<dbReference type="Pfam" id="PF08220">
    <property type="entry name" value="HTH_DeoR"/>
    <property type="match status" value="1"/>
</dbReference>
<dbReference type="PROSITE" id="PS51000">
    <property type="entry name" value="HTH_DEOR_2"/>
    <property type="match status" value="1"/>
</dbReference>
<dbReference type="InterPro" id="IPR018356">
    <property type="entry name" value="Tscrpt_reg_HTH_DeoR_CS"/>
</dbReference>
<dbReference type="PANTHER" id="PTHR30363">
    <property type="entry name" value="HTH-TYPE TRANSCRIPTIONAL REGULATOR SRLR-RELATED"/>
    <property type="match status" value="1"/>
</dbReference>
<dbReference type="InterPro" id="IPR036390">
    <property type="entry name" value="WH_DNA-bd_sf"/>
</dbReference>
<dbReference type="Proteomes" id="UP000245938">
    <property type="component" value="Unassembled WGS sequence"/>
</dbReference>
<evidence type="ECO:0000313" key="5">
    <source>
        <dbReference type="EMBL" id="PWI24774.1"/>
    </source>
</evidence>
<accession>A0A2U3AJU9</accession>
<proteinExistence type="predicted"/>
<evidence type="ECO:0000256" key="2">
    <source>
        <dbReference type="ARBA" id="ARBA00023125"/>
    </source>
</evidence>
<evidence type="ECO:0000256" key="1">
    <source>
        <dbReference type="ARBA" id="ARBA00023015"/>
    </source>
</evidence>
<dbReference type="SUPFAM" id="SSF100950">
    <property type="entry name" value="NagB/RpiA/CoA transferase-like"/>
    <property type="match status" value="1"/>
</dbReference>
<dbReference type="InterPro" id="IPR050313">
    <property type="entry name" value="Carb_Metab_HTH_regulators"/>
</dbReference>
<dbReference type="InterPro" id="IPR037171">
    <property type="entry name" value="NagB/RpiA_transferase-like"/>
</dbReference>
<dbReference type="PROSITE" id="PS00894">
    <property type="entry name" value="HTH_DEOR_1"/>
    <property type="match status" value="1"/>
</dbReference>